<comment type="cofactor">
    <cofactor evidence="1">
        <name>heme b</name>
        <dbReference type="ChEBI" id="CHEBI:60344"/>
    </cofactor>
</comment>
<dbReference type="PANTHER" id="PTHR43396:SF3">
    <property type="entry name" value="FLAVOHEMOPROTEIN"/>
    <property type="match status" value="1"/>
</dbReference>
<keyword evidence="10" id="KW-0479">Metal-binding</keyword>
<dbReference type="PROSITE" id="PS01033">
    <property type="entry name" value="GLOBIN"/>
    <property type="match status" value="1"/>
</dbReference>
<protein>
    <recommendedName>
        <fullName evidence="6">Flavohemoprotein</fullName>
        <ecNumber evidence="5">1.14.12.17</ecNumber>
    </recommendedName>
    <alternativeName>
        <fullName evidence="17">Flavohemoglobin</fullName>
    </alternativeName>
    <alternativeName>
        <fullName evidence="16">Hemoglobin-like protein</fullName>
    </alternativeName>
    <alternativeName>
        <fullName evidence="18">Nitric oxide dioxygenase</fullName>
    </alternativeName>
</protein>
<evidence type="ECO:0000256" key="15">
    <source>
        <dbReference type="ARBA" id="ARBA00023027"/>
    </source>
</evidence>
<dbReference type="GO" id="GO:0005344">
    <property type="term" value="F:oxygen carrier activity"/>
    <property type="evidence" value="ECO:0007669"/>
    <property type="project" value="UniProtKB-KW"/>
</dbReference>
<dbReference type="EMBL" id="LSBA01000020">
    <property type="protein sequence ID" value="KXZ17522.1"/>
    <property type="molecule type" value="Genomic_DNA"/>
</dbReference>
<dbReference type="SUPFAM" id="SSF63380">
    <property type="entry name" value="Riboflavin synthase domain-like"/>
    <property type="match status" value="1"/>
</dbReference>
<comment type="cofactor">
    <cofactor evidence="2">
        <name>FAD</name>
        <dbReference type="ChEBI" id="CHEBI:57692"/>
    </cofactor>
</comment>
<evidence type="ECO:0000256" key="16">
    <source>
        <dbReference type="ARBA" id="ARBA00030024"/>
    </source>
</evidence>
<evidence type="ECO:0000256" key="13">
    <source>
        <dbReference type="ARBA" id="ARBA00023002"/>
    </source>
</evidence>
<dbReference type="GO" id="GO:0046210">
    <property type="term" value="P:nitric oxide catabolic process"/>
    <property type="evidence" value="ECO:0007669"/>
    <property type="project" value="TreeGrafter"/>
</dbReference>
<reference evidence="25" key="1">
    <citation type="submission" date="2016-02" db="EMBL/GenBank/DDBJ databases">
        <authorList>
            <person name="Dunlap C."/>
        </authorList>
    </citation>
    <scope>NUCLEOTIDE SEQUENCE [LARGE SCALE GENOMIC DNA]</scope>
    <source>
        <strain evidence="25">NRRL B-41092</strain>
    </source>
</reference>
<keyword evidence="14" id="KW-0408">Iron</keyword>
<dbReference type="GO" id="GO:0008941">
    <property type="term" value="F:nitric oxide dioxygenase NAD(P)H activity"/>
    <property type="evidence" value="ECO:0007669"/>
    <property type="project" value="UniProtKB-EC"/>
</dbReference>
<dbReference type="SUPFAM" id="SSF52343">
    <property type="entry name" value="Ferredoxin reductase-like, C-terminal NADP-linked domain"/>
    <property type="match status" value="1"/>
</dbReference>
<evidence type="ECO:0000256" key="1">
    <source>
        <dbReference type="ARBA" id="ARBA00001970"/>
    </source>
</evidence>
<keyword evidence="7 21" id="KW-0349">Heme</keyword>
<keyword evidence="9" id="KW-0285">Flavoprotein</keyword>
<dbReference type="GO" id="GO:0019825">
    <property type="term" value="F:oxygen binding"/>
    <property type="evidence" value="ECO:0007669"/>
    <property type="project" value="InterPro"/>
</dbReference>
<evidence type="ECO:0000256" key="6">
    <source>
        <dbReference type="ARBA" id="ARBA00014637"/>
    </source>
</evidence>
<dbReference type="AlphaFoldDB" id="A0A150F588"/>
<evidence type="ECO:0000256" key="14">
    <source>
        <dbReference type="ARBA" id="ARBA00023004"/>
    </source>
</evidence>
<comment type="catalytic activity">
    <reaction evidence="19">
        <text>2 nitric oxide + NADH + 2 O2 = 2 nitrate + NAD(+) + H(+)</text>
        <dbReference type="Rhea" id="RHEA:19469"/>
        <dbReference type="ChEBI" id="CHEBI:15378"/>
        <dbReference type="ChEBI" id="CHEBI:15379"/>
        <dbReference type="ChEBI" id="CHEBI:16480"/>
        <dbReference type="ChEBI" id="CHEBI:17632"/>
        <dbReference type="ChEBI" id="CHEBI:57540"/>
        <dbReference type="ChEBI" id="CHEBI:57945"/>
        <dbReference type="EC" id="1.14.12.17"/>
    </reaction>
</comment>
<organism evidence="24 25">
    <name type="scientific">Bacillus nakamurai</name>
    <dbReference type="NCBI Taxonomy" id="1793963"/>
    <lineage>
        <taxon>Bacteria</taxon>
        <taxon>Bacillati</taxon>
        <taxon>Bacillota</taxon>
        <taxon>Bacilli</taxon>
        <taxon>Bacillales</taxon>
        <taxon>Bacillaceae</taxon>
        <taxon>Bacillus</taxon>
    </lineage>
</organism>
<evidence type="ECO:0000313" key="25">
    <source>
        <dbReference type="Proteomes" id="UP000075430"/>
    </source>
</evidence>
<keyword evidence="25" id="KW-1185">Reference proteome</keyword>
<dbReference type="InterPro" id="IPR017938">
    <property type="entry name" value="Riboflavin_synthase-like_b-brl"/>
</dbReference>
<name>A0A150F588_9BACI</name>
<dbReference type="InterPro" id="IPR009050">
    <property type="entry name" value="Globin-like_sf"/>
</dbReference>
<evidence type="ECO:0000256" key="9">
    <source>
        <dbReference type="ARBA" id="ARBA00022630"/>
    </source>
</evidence>
<evidence type="ECO:0000256" key="11">
    <source>
        <dbReference type="ARBA" id="ARBA00022827"/>
    </source>
</evidence>
<keyword evidence="12" id="KW-0521">NADP</keyword>
<comment type="similarity">
    <text evidence="4">Belongs to the globin family. Two-domain flavohemoproteins subfamily.</text>
</comment>
<dbReference type="InterPro" id="IPR000971">
    <property type="entry name" value="Globin"/>
</dbReference>
<evidence type="ECO:0000256" key="18">
    <source>
        <dbReference type="ARBA" id="ARBA00033187"/>
    </source>
</evidence>
<comment type="caution">
    <text evidence="24">The sequence shown here is derived from an EMBL/GenBank/DDBJ whole genome shotgun (WGS) entry which is preliminary data.</text>
</comment>
<dbReference type="FunFam" id="1.10.490.10:FF:000003">
    <property type="entry name" value="Flavohemoprotein"/>
    <property type="match status" value="1"/>
</dbReference>
<dbReference type="Pfam" id="PF00175">
    <property type="entry name" value="NAD_binding_1"/>
    <property type="match status" value="1"/>
</dbReference>
<gene>
    <name evidence="24" type="ORF">AXI58_19180</name>
</gene>
<evidence type="ECO:0000256" key="12">
    <source>
        <dbReference type="ARBA" id="ARBA00022857"/>
    </source>
</evidence>
<evidence type="ECO:0000256" key="4">
    <source>
        <dbReference type="ARBA" id="ARBA00008414"/>
    </source>
</evidence>
<dbReference type="InterPro" id="IPR039261">
    <property type="entry name" value="FNR_nucleotide-bd"/>
</dbReference>
<evidence type="ECO:0000256" key="7">
    <source>
        <dbReference type="ARBA" id="ARBA00022617"/>
    </source>
</evidence>
<dbReference type="Pfam" id="PF00042">
    <property type="entry name" value="Globin"/>
    <property type="match status" value="1"/>
</dbReference>
<evidence type="ECO:0000256" key="8">
    <source>
        <dbReference type="ARBA" id="ARBA00022621"/>
    </source>
</evidence>
<dbReference type="InterPro" id="IPR012292">
    <property type="entry name" value="Globin/Proto"/>
</dbReference>
<keyword evidence="8 21" id="KW-0561">Oxygen transport</keyword>
<evidence type="ECO:0000259" key="23">
    <source>
        <dbReference type="PROSITE" id="PS51384"/>
    </source>
</evidence>
<dbReference type="FunFam" id="2.40.30.10:FF:000034">
    <property type="entry name" value="Flavohemoprotein"/>
    <property type="match status" value="1"/>
</dbReference>
<keyword evidence="13" id="KW-0560">Oxidoreductase</keyword>
<dbReference type="PRINTS" id="PR00409">
    <property type="entry name" value="PHDIOXRDTASE"/>
</dbReference>
<evidence type="ECO:0000256" key="5">
    <source>
        <dbReference type="ARBA" id="ARBA00012229"/>
    </source>
</evidence>
<evidence type="ECO:0000256" key="19">
    <source>
        <dbReference type="ARBA" id="ARBA00048649"/>
    </source>
</evidence>
<dbReference type="Gene3D" id="1.10.490.10">
    <property type="entry name" value="Globins"/>
    <property type="match status" value="1"/>
</dbReference>
<dbReference type="Proteomes" id="UP000075430">
    <property type="component" value="Unassembled WGS sequence"/>
</dbReference>
<dbReference type="PROSITE" id="PS51384">
    <property type="entry name" value="FAD_FR"/>
    <property type="match status" value="1"/>
</dbReference>
<dbReference type="InterPro" id="IPR008333">
    <property type="entry name" value="Cbr1-like_FAD-bd_dom"/>
</dbReference>
<proteinExistence type="inferred from homology"/>
<dbReference type="CDD" id="cd06184">
    <property type="entry name" value="flavohem_like_fad_nad_binding"/>
    <property type="match status" value="1"/>
</dbReference>
<feature type="domain" description="Globin" evidence="22">
    <location>
        <begin position="1"/>
        <end position="138"/>
    </location>
</feature>
<dbReference type="EC" id="1.14.12.17" evidence="5"/>
<evidence type="ECO:0000256" key="10">
    <source>
        <dbReference type="ARBA" id="ARBA00022723"/>
    </source>
</evidence>
<dbReference type="Gene3D" id="3.40.50.80">
    <property type="entry name" value="Nucleotide-binding domain of ferredoxin-NADP reductase (FNR) module"/>
    <property type="match status" value="1"/>
</dbReference>
<evidence type="ECO:0000313" key="24">
    <source>
        <dbReference type="EMBL" id="KXZ17522.1"/>
    </source>
</evidence>
<dbReference type="InterPro" id="IPR001433">
    <property type="entry name" value="OxRdtase_FAD/NAD-bd"/>
</dbReference>
<dbReference type="NCBIfam" id="NF009805">
    <property type="entry name" value="PRK13289.1"/>
    <property type="match status" value="1"/>
</dbReference>
<evidence type="ECO:0000256" key="17">
    <source>
        <dbReference type="ARBA" id="ARBA00030929"/>
    </source>
</evidence>
<dbReference type="Pfam" id="PF00970">
    <property type="entry name" value="FAD_binding_6"/>
    <property type="match status" value="1"/>
</dbReference>
<dbReference type="FunFam" id="3.40.50.80:FF:000010">
    <property type="entry name" value="Flavohemoprotein"/>
    <property type="match status" value="1"/>
</dbReference>
<dbReference type="RefSeq" id="WP_061522368.1">
    <property type="nucleotide sequence ID" value="NZ_JARLZY010000009.1"/>
</dbReference>
<dbReference type="Gene3D" id="2.40.30.10">
    <property type="entry name" value="Translation factors"/>
    <property type="match status" value="1"/>
</dbReference>
<evidence type="ECO:0000256" key="2">
    <source>
        <dbReference type="ARBA" id="ARBA00001974"/>
    </source>
</evidence>
<comment type="similarity">
    <text evidence="3">In the C-terminal section; belongs to the flavoprotein pyridine nucleotide cytochrome reductase family.</text>
</comment>
<sequence length="394" mass="43901">MLDEKTINIIKSTVPVLKTQGEDITGRFYNLMFQDHPELLNMFNQTNQKKQTQRAALANAVIAAAANIDQLEHIIPAVRQIGYKHTSIGVKPEHYPIVGKYLLLAIKDVLQGAATSDIMRAWEKAYGVIADAFIGIENEMYKQAGWQGYKGFTVIKKMKESKDITSFYVKPIDGLPLPEFEAGQYISIKVRIADSPYTHIRQYSLSDASGKGHYRISVKKDGAVSSHLHDHVHEGDVLDISAPAGDFMLTPSGKTAVLISAGAGITPMMGMLKTAAEKQPERFIIFIHAAKNGDYAAFRKEAEEAAANNSNVKVIFVYSEPSEQDRSGDKPFYEGRIDQDFLEQLNLKQDTEYYLCGSAPFMMQMNDMIIKLGFDPQSVRYELFGPQLSMAKAN</sequence>
<keyword evidence="15" id="KW-0520">NAD</keyword>
<dbReference type="GO" id="GO:0071949">
    <property type="term" value="F:FAD binding"/>
    <property type="evidence" value="ECO:0007669"/>
    <property type="project" value="TreeGrafter"/>
</dbReference>
<dbReference type="GO" id="GO:0071500">
    <property type="term" value="P:cellular response to nitrosative stress"/>
    <property type="evidence" value="ECO:0007669"/>
    <property type="project" value="TreeGrafter"/>
</dbReference>
<evidence type="ECO:0000256" key="21">
    <source>
        <dbReference type="RuleBase" id="RU000356"/>
    </source>
</evidence>
<dbReference type="OrthoDB" id="9801223at2"/>
<dbReference type="STRING" id="1793963.AXI58_19180"/>
<feature type="domain" description="FAD-binding FR-type" evidence="23">
    <location>
        <begin position="147"/>
        <end position="250"/>
    </location>
</feature>
<dbReference type="SUPFAM" id="SSF46458">
    <property type="entry name" value="Globin-like"/>
    <property type="match status" value="1"/>
</dbReference>
<comment type="catalytic activity">
    <reaction evidence="20">
        <text>2 nitric oxide + NADPH + 2 O2 = 2 nitrate + NADP(+) + H(+)</text>
        <dbReference type="Rhea" id="RHEA:19465"/>
        <dbReference type="ChEBI" id="CHEBI:15378"/>
        <dbReference type="ChEBI" id="CHEBI:15379"/>
        <dbReference type="ChEBI" id="CHEBI:16480"/>
        <dbReference type="ChEBI" id="CHEBI:17632"/>
        <dbReference type="ChEBI" id="CHEBI:57783"/>
        <dbReference type="ChEBI" id="CHEBI:58349"/>
        <dbReference type="EC" id="1.14.12.17"/>
    </reaction>
</comment>
<keyword evidence="21" id="KW-0813">Transport</keyword>
<dbReference type="InterPro" id="IPR017927">
    <property type="entry name" value="FAD-bd_FR_type"/>
</dbReference>
<dbReference type="PANTHER" id="PTHR43396">
    <property type="entry name" value="FLAVOHEMOPROTEIN"/>
    <property type="match status" value="1"/>
</dbReference>
<accession>A0A150F588</accession>
<evidence type="ECO:0000259" key="22">
    <source>
        <dbReference type="PROSITE" id="PS01033"/>
    </source>
</evidence>
<keyword evidence="24" id="KW-0223">Dioxygenase</keyword>
<evidence type="ECO:0000256" key="20">
    <source>
        <dbReference type="ARBA" id="ARBA00049433"/>
    </source>
</evidence>
<keyword evidence="11" id="KW-0274">FAD</keyword>
<dbReference type="GO" id="GO:0020037">
    <property type="term" value="F:heme binding"/>
    <property type="evidence" value="ECO:0007669"/>
    <property type="project" value="InterPro"/>
</dbReference>
<dbReference type="GO" id="GO:0046872">
    <property type="term" value="F:metal ion binding"/>
    <property type="evidence" value="ECO:0007669"/>
    <property type="project" value="UniProtKB-KW"/>
</dbReference>
<evidence type="ECO:0000256" key="3">
    <source>
        <dbReference type="ARBA" id="ARBA00006401"/>
    </source>
</evidence>